<dbReference type="KEGG" id="mpeg:HV560_02350"/>
<reference evidence="1 2" key="1">
    <citation type="submission" date="2020-06" db="EMBL/GenBank/DDBJ databases">
        <title>Mannheimia pernigra sp. nov. isolated from bovine respiratory tract.</title>
        <authorList>
            <person name="Kuhnert P."/>
            <person name="Akarsu-Egger H."/>
        </authorList>
    </citation>
    <scope>NUCLEOTIDE SEQUENCE [LARGE SCALE GENOMIC DNA]</scope>
    <source>
        <strain evidence="1 2">17CN0883</strain>
    </source>
</reference>
<dbReference type="EMBL" id="CP055305">
    <property type="protein sequence ID" value="QLB41759.1"/>
    <property type="molecule type" value="Genomic_DNA"/>
</dbReference>
<evidence type="ECO:0000313" key="1">
    <source>
        <dbReference type="EMBL" id="QLB41759.1"/>
    </source>
</evidence>
<accession>A0ABD7A6V3</accession>
<proteinExistence type="predicted"/>
<gene>
    <name evidence="1" type="ORF">HV560_02350</name>
</gene>
<dbReference type="AlphaFoldDB" id="A0ABD7A6V3"/>
<dbReference type="RefSeq" id="WP_176812064.1">
    <property type="nucleotide sequence ID" value="NZ_CP055305.1"/>
</dbReference>
<evidence type="ECO:0000313" key="2">
    <source>
        <dbReference type="Proteomes" id="UP000509784"/>
    </source>
</evidence>
<evidence type="ECO:0008006" key="3">
    <source>
        <dbReference type="Google" id="ProtNLM"/>
    </source>
</evidence>
<protein>
    <recommendedName>
        <fullName evidence="3">HEPN domain-containing protein</fullName>
    </recommendedName>
</protein>
<sequence length="171" mass="20037">MHHLHQKTHSRLKQTSDYWHSEAANLLTSAEVLYNNLDKKPFCWNSYKLLIGLSFELLLKSIAIQKNMELSHTHKLDELIKSINIPLSNNDDLGILKILTEYVIWAGKYPIPKKAHELPKLSNLENQYLNKTISKIGNIKIGTYNNKLDFPYLLKLWQKINDVYIHNRFPE</sequence>
<organism evidence="1 2">
    <name type="scientific">Mannheimia pernigra</name>
    <dbReference type="NCBI Taxonomy" id="111844"/>
    <lineage>
        <taxon>Bacteria</taxon>
        <taxon>Pseudomonadati</taxon>
        <taxon>Pseudomonadota</taxon>
        <taxon>Gammaproteobacteria</taxon>
        <taxon>Pasteurellales</taxon>
        <taxon>Pasteurellaceae</taxon>
        <taxon>Mannheimia</taxon>
    </lineage>
</organism>
<dbReference type="Proteomes" id="UP000509784">
    <property type="component" value="Chromosome"/>
</dbReference>
<name>A0ABD7A6V3_9PAST</name>